<proteinExistence type="inferred from homology"/>
<dbReference type="EMBL" id="CP004350">
    <property type="protein sequence ID" value="AHI20046.1"/>
    <property type="molecule type" value="Genomic_DNA"/>
</dbReference>
<dbReference type="PROSITE" id="PS50893">
    <property type="entry name" value="ABC_TRANSPORTER_2"/>
    <property type="match status" value="1"/>
</dbReference>
<dbReference type="GO" id="GO:0005524">
    <property type="term" value="F:ATP binding"/>
    <property type="evidence" value="ECO:0007669"/>
    <property type="project" value="UniProtKB-KW"/>
</dbReference>
<dbReference type="InterPro" id="IPR003439">
    <property type="entry name" value="ABC_transporter-like_ATP-bd"/>
</dbReference>
<evidence type="ECO:0000313" key="4">
    <source>
        <dbReference type="EMBL" id="AHI20046.1"/>
    </source>
</evidence>
<comment type="similarity">
    <text evidence="1">Belongs to the ABC transporter superfamily.</text>
</comment>
<dbReference type="Gene3D" id="3.40.50.300">
    <property type="entry name" value="P-loop containing nucleotide triphosphate hydrolases"/>
    <property type="match status" value="1"/>
</dbReference>
<dbReference type="InterPro" id="IPR027417">
    <property type="entry name" value="P-loop_NTPase"/>
</dbReference>
<dbReference type="InterPro" id="IPR017871">
    <property type="entry name" value="ABC_transporter-like_CS"/>
</dbReference>
<keyword evidence="5" id="KW-1185">Reference proteome</keyword>
<accession>A0ABN4CF74</accession>
<name>A0ABN4CF74_9CORY</name>
<dbReference type="PANTHER" id="PTHR43117:SF4">
    <property type="entry name" value="OSMOPROTECTANT IMPORT ATP-BINDING PROTEIN OSMV"/>
    <property type="match status" value="1"/>
</dbReference>
<keyword evidence="4" id="KW-0067">ATP-binding</keyword>
<dbReference type="PANTHER" id="PTHR43117">
    <property type="entry name" value="OSMOPROTECTANT IMPORT ATP-BINDING PROTEIN OSMV"/>
    <property type="match status" value="1"/>
</dbReference>
<organism evidence="4 5">
    <name type="scientific">Corynebacterium casei LMG S-19264</name>
    <dbReference type="NCBI Taxonomy" id="1285583"/>
    <lineage>
        <taxon>Bacteria</taxon>
        <taxon>Bacillati</taxon>
        <taxon>Actinomycetota</taxon>
        <taxon>Actinomycetes</taxon>
        <taxon>Mycobacteriales</taxon>
        <taxon>Corynebacteriaceae</taxon>
        <taxon>Corynebacterium</taxon>
    </lineage>
</organism>
<evidence type="ECO:0000313" key="5">
    <source>
        <dbReference type="Proteomes" id="UP000019226"/>
    </source>
</evidence>
<keyword evidence="4" id="KW-0547">Nucleotide-binding</keyword>
<evidence type="ECO:0000256" key="1">
    <source>
        <dbReference type="ARBA" id="ARBA00005417"/>
    </source>
</evidence>
<dbReference type="PROSITE" id="PS00211">
    <property type="entry name" value="ABC_TRANSPORTER_1"/>
    <property type="match status" value="1"/>
</dbReference>
<evidence type="ECO:0000256" key="2">
    <source>
        <dbReference type="ARBA" id="ARBA00022448"/>
    </source>
</evidence>
<keyword evidence="2" id="KW-0813">Transport</keyword>
<sequence length="315" mass="34305">MRRQTGYLIQCDGLLPHISVADKIALVPSLLKWPEDKTAKRTDELLDMVGLDPSIYRHRFPRELSGGQQQRVGVARGLAADPPVVLIDEPFGTVDPITRARLQDELVNIQSELGKTIVVVTHDIDEAIKLGHRILILEPGANIAQYDTPEQILAAPASPFVEDFIGSGSALKQLNLRRVDEFPLSEPPVARIGDNAAGVVRRAREAKQNSVVVLDAQDRPREWVQVRQLERVETIAEPQIELSSTVEARSTVSDAMSAMLVSSHGGAMVTRRGKYIGVISYGSVNDYIRSLNGAASDSADVLSEGDDSGGEAYKP</sequence>
<feature type="domain" description="ABC transporter" evidence="3">
    <location>
        <begin position="1"/>
        <end position="165"/>
    </location>
</feature>
<reference evidence="5" key="1">
    <citation type="submission" date="2013-02" db="EMBL/GenBank/DDBJ databases">
        <title>The complete genome sequence of Corynebacterium casei LMG S-19264 (=DSM 44701).</title>
        <authorList>
            <person name="Ruckert C."/>
            <person name="Albersmeier A."/>
            <person name="Kalinowski J."/>
        </authorList>
    </citation>
    <scope>NUCLEOTIDE SEQUENCE [LARGE SCALE GENOMIC DNA]</scope>
    <source>
        <strain evidence="5">LMG S-19264</strain>
    </source>
</reference>
<dbReference type="InterPro" id="IPR046342">
    <property type="entry name" value="CBS_dom_sf"/>
</dbReference>
<gene>
    <name evidence="4" type="ORF">CCASEI_07375</name>
</gene>
<dbReference type="SUPFAM" id="SSF54631">
    <property type="entry name" value="CBS-domain pair"/>
    <property type="match status" value="1"/>
</dbReference>
<dbReference type="Proteomes" id="UP000019226">
    <property type="component" value="Chromosome"/>
</dbReference>
<dbReference type="Pfam" id="PF00005">
    <property type="entry name" value="ABC_tran"/>
    <property type="match status" value="1"/>
</dbReference>
<dbReference type="SUPFAM" id="SSF52540">
    <property type="entry name" value="P-loop containing nucleoside triphosphate hydrolases"/>
    <property type="match status" value="1"/>
</dbReference>
<protein>
    <submittedName>
        <fullName evidence="4">ABC transporter ATP-binding protein</fullName>
    </submittedName>
</protein>
<evidence type="ECO:0000259" key="3">
    <source>
        <dbReference type="PROSITE" id="PS50893"/>
    </source>
</evidence>